<organism evidence="1 2">
    <name type="scientific">Hafnia alvei</name>
    <dbReference type="NCBI Taxonomy" id="569"/>
    <lineage>
        <taxon>Bacteria</taxon>
        <taxon>Pseudomonadati</taxon>
        <taxon>Pseudomonadota</taxon>
        <taxon>Gammaproteobacteria</taxon>
        <taxon>Enterobacterales</taxon>
        <taxon>Hafniaceae</taxon>
        <taxon>Hafnia</taxon>
    </lineage>
</organism>
<gene>
    <name evidence="1" type="ORF">EYY96_01745</name>
</gene>
<dbReference type="Proteomes" id="UP000291600">
    <property type="component" value="Unassembled WGS sequence"/>
</dbReference>
<sequence>MCDECFNLCTQIIYRKV</sequence>
<evidence type="ECO:0000313" key="2">
    <source>
        <dbReference type="Proteomes" id="UP000291600"/>
    </source>
</evidence>
<proteinExistence type="predicted"/>
<reference evidence="1 2" key="1">
    <citation type="submission" date="2019-02" db="EMBL/GenBank/DDBJ databases">
        <title>Comparative genomic analysis of the Hafnia genus genomes.</title>
        <authorList>
            <person name="Zhiqiu Y."/>
            <person name="Chao Y."/>
            <person name="Yuhui D."/>
            <person name="Di H."/>
            <person name="Bin L."/>
        </authorList>
    </citation>
    <scope>NUCLEOTIDE SEQUENCE [LARGE SCALE GENOMIC DNA]</scope>
    <source>
        <strain evidence="1 2">PCM_1210</strain>
    </source>
</reference>
<protein>
    <submittedName>
        <fullName evidence="1">Uncharacterized protein</fullName>
    </submittedName>
</protein>
<comment type="caution">
    <text evidence="1">The sequence shown here is derived from an EMBL/GenBank/DDBJ whole genome shotgun (WGS) entry which is preliminary data.</text>
</comment>
<dbReference type="EMBL" id="SITJ01000044">
    <property type="protein sequence ID" value="TBL70704.1"/>
    <property type="molecule type" value="Genomic_DNA"/>
</dbReference>
<evidence type="ECO:0000313" key="1">
    <source>
        <dbReference type="EMBL" id="TBL70704.1"/>
    </source>
</evidence>
<name>A0ABD7Q8R9_HAFAL</name>
<dbReference type="AlphaFoldDB" id="A0ABD7Q8R9"/>
<accession>A0ABD7Q8R9</accession>